<dbReference type="PROSITE" id="PS50943">
    <property type="entry name" value="HTH_CROC1"/>
    <property type="match status" value="1"/>
</dbReference>
<dbReference type="GO" id="GO:0005829">
    <property type="term" value="C:cytosol"/>
    <property type="evidence" value="ECO:0007669"/>
    <property type="project" value="TreeGrafter"/>
</dbReference>
<evidence type="ECO:0000313" key="4">
    <source>
        <dbReference type="Proteomes" id="UP000029015"/>
    </source>
</evidence>
<dbReference type="InterPro" id="IPR010982">
    <property type="entry name" value="Lambda_DNA-bd_dom_sf"/>
</dbReference>
<dbReference type="GO" id="GO:0003700">
    <property type="term" value="F:DNA-binding transcription factor activity"/>
    <property type="evidence" value="ECO:0007669"/>
    <property type="project" value="TreeGrafter"/>
</dbReference>
<dbReference type="SMART" id="SM00530">
    <property type="entry name" value="HTH_XRE"/>
    <property type="match status" value="1"/>
</dbReference>
<name>A0A086YWB7_9BIFI</name>
<dbReference type="InterPro" id="IPR001387">
    <property type="entry name" value="Cro/C1-type_HTH"/>
</dbReference>
<dbReference type="Gene3D" id="1.10.260.40">
    <property type="entry name" value="lambda repressor-like DNA-binding domains"/>
    <property type="match status" value="1"/>
</dbReference>
<dbReference type="Proteomes" id="UP000029015">
    <property type="component" value="Unassembled WGS sequence"/>
</dbReference>
<dbReference type="SUPFAM" id="SSF47413">
    <property type="entry name" value="lambda repressor-like DNA-binding domains"/>
    <property type="match status" value="1"/>
</dbReference>
<evidence type="ECO:0000259" key="2">
    <source>
        <dbReference type="PROSITE" id="PS50943"/>
    </source>
</evidence>
<keyword evidence="1" id="KW-0238">DNA-binding</keyword>
<dbReference type="Pfam" id="PF01381">
    <property type="entry name" value="HTH_3"/>
    <property type="match status" value="1"/>
</dbReference>
<reference evidence="3 4" key="1">
    <citation type="submission" date="2014-03" db="EMBL/GenBank/DDBJ databases">
        <title>Genomics of Bifidobacteria.</title>
        <authorList>
            <person name="Ventura M."/>
            <person name="Milani C."/>
            <person name="Lugli G.A."/>
        </authorList>
    </citation>
    <scope>NUCLEOTIDE SEQUENCE [LARGE SCALE GENOMIC DNA]</scope>
    <source>
        <strain evidence="3 4">DSM 22766</strain>
    </source>
</reference>
<dbReference type="KEGG" id="bact:AB656_05895"/>
<feature type="domain" description="HTH cro/C1-type" evidence="2">
    <location>
        <begin position="22"/>
        <end position="82"/>
    </location>
</feature>
<dbReference type="OrthoDB" id="5074395at2"/>
<dbReference type="eggNOG" id="COG1396">
    <property type="taxonomic scope" value="Bacteria"/>
</dbReference>
<proteinExistence type="predicted"/>
<sequence>MPRQLFTDEEWAAYALDFGRNLRRLRAERGLSQEELAAAAGLSRSQCQRLESGANRSGQPSNPSLRNLLSLAEALSIDLDTLIPEPSHKNEAR</sequence>
<comment type="caution">
    <text evidence="3">The sequence shown here is derived from an EMBL/GenBank/DDBJ whole genome shotgun (WGS) entry which is preliminary data.</text>
</comment>
<dbReference type="PATRIC" id="fig|1437605.7.peg.1214"/>
<organism evidence="3 4">
    <name type="scientific">Bifidobacterium actinocoloniiforme DSM 22766</name>
    <dbReference type="NCBI Taxonomy" id="1437605"/>
    <lineage>
        <taxon>Bacteria</taxon>
        <taxon>Bacillati</taxon>
        <taxon>Actinomycetota</taxon>
        <taxon>Actinomycetes</taxon>
        <taxon>Bifidobacteriales</taxon>
        <taxon>Bifidobacteriaceae</taxon>
        <taxon>Bifidobacterium</taxon>
    </lineage>
</organism>
<dbReference type="EMBL" id="JGYK01000003">
    <property type="protein sequence ID" value="KFI38567.1"/>
    <property type="molecule type" value="Genomic_DNA"/>
</dbReference>
<dbReference type="GO" id="GO:0003677">
    <property type="term" value="F:DNA binding"/>
    <property type="evidence" value="ECO:0007669"/>
    <property type="project" value="UniProtKB-KW"/>
</dbReference>
<dbReference type="PANTHER" id="PTHR46797:SF1">
    <property type="entry name" value="METHYLPHOSPHONATE SYNTHASE"/>
    <property type="match status" value="1"/>
</dbReference>
<keyword evidence="4" id="KW-1185">Reference proteome</keyword>
<dbReference type="RefSeq" id="WP_052201424.1">
    <property type="nucleotide sequence ID" value="NZ_CP011786.1"/>
</dbReference>
<dbReference type="InterPro" id="IPR050807">
    <property type="entry name" value="TransReg_Diox_bact_type"/>
</dbReference>
<evidence type="ECO:0000313" key="3">
    <source>
        <dbReference type="EMBL" id="KFI38567.1"/>
    </source>
</evidence>
<gene>
    <name evidence="3" type="ORF">BACT_0021</name>
</gene>
<dbReference type="AlphaFoldDB" id="A0A086YWB7"/>
<dbReference type="PANTHER" id="PTHR46797">
    <property type="entry name" value="HTH-TYPE TRANSCRIPTIONAL REGULATOR"/>
    <property type="match status" value="1"/>
</dbReference>
<dbReference type="CDD" id="cd00093">
    <property type="entry name" value="HTH_XRE"/>
    <property type="match status" value="1"/>
</dbReference>
<evidence type="ECO:0000256" key="1">
    <source>
        <dbReference type="ARBA" id="ARBA00023125"/>
    </source>
</evidence>
<protein>
    <submittedName>
        <fullName evidence="3">XRE family transcriptional regulator</fullName>
    </submittedName>
</protein>
<accession>A0A086YWB7</accession>